<organism evidence="8 9">
    <name type="scientific">Popillia japonica</name>
    <name type="common">Japanese beetle</name>
    <dbReference type="NCBI Taxonomy" id="7064"/>
    <lineage>
        <taxon>Eukaryota</taxon>
        <taxon>Metazoa</taxon>
        <taxon>Ecdysozoa</taxon>
        <taxon>Arthropoda</taxon>
        <taxon>Hexapoda</taxon>
        <taxon>Insecta</taxon>
        <taxon>Pterygota</taxon>
        <taxon>Neoptera</taxon>
        <taxon>Endopterygota</taxon>
        <taxon>Coleoptera</taxon>
        <taxon>Polyphaga</taxon>
        <taxon>Scarabaeiformia</taxon>
        <taxon>Scarabaeidae</taxon>
        <taxon>Rutelinae</taxon>
        <taxon>Popillia</taxon>
    </lineage>
</organism>
<feature type="signal peptide" evidence="6">
    <location>
        <begin position="1"/>
        <end position="23"/>
    </location>
</feature>
<dbReference type="InterPro" id="IPR018338">
    <property type="entry name" value="Carbonic_anhydrase_a-class_CS"/>
</dbReference>
<sequence length="301" mass="34326">MNELIHLTLIIVALADSIITVRGQDFGYEGEEGPEHWGQKYEHCVGKHQSPINIDEHNVEEVVMLPLLYENFETESILSATNNGHTVQLRFESSDAPSVTGGPLLGEYQFAQMHFHWGANDEEGSENKINNQSFPMELHLLFYSSSYGSVKEASEHPDGLCVMAFLYRKSLEDNPNYVELITLLPQVNDAGHSVTLEKPITLNKLLPENRKFYYTYGGSLTTPPCTEVVTWIEFKDTIPLSHEQLETFRHLRTANSVLVRNFRPPQNLHGRIIRTNKDAVCNDAAFKNPWQNNQNQQRCRL</sequence>
<evidence type="ECO:0000256" key="2">
    <source>
        <dbReference type="ARBA" id="ARBA00012925"/>
    </source>
</evidence>
<comment type="caution">
    <text evidence="8">The sequence shown here is derived from an EMBL/GenBank/DDBJ whole genome shotgun (WGS) entry which is preliminary data.</text>
</comment>
<dbReference type="EC" id="4.2.1.1" evidence="2 6"/>
<keyword evidence="3 6" id="KW-0479">Metal-binding</keyword>
<proteinExistence type="inferred from homology"/>
<dbReference type="GO" id="GO:0004089">
    <property type="term" value="F:carbonate dehydratase activity"/>
    <property type="evidence" value="ECO:0007669"/>
    <property type="project" value="UniProtKB-UniRule"/>
</dbReference>
<evidence type="ECO:0000256" key="4">
    <source>
        <dbReference type="ARBA" id="ARBA00022833"/>
    </source>
</evidence>
<comment type="similarity">
    <text evidence="1 6">Belongs to the alpha-carbonic anhydrase family.</text>
</comment>
<keyword evidence="4 6" id="KW-0862">Zinc</keyword>
<evidence type="ECO:0000313" key="8">
    <source>
        <dbReference type="EMBL" id="KAK9695611.1"/>
    </source>
</evidence>
<dbReference type="PROSITE" id="PS51144">
    <property type="entry name" value="ALPHA_CA_2"/>
    <property type="match status" value="1"/>
</dbReference>
<dbReference type="InterPro" id="IPR001148">
    <property type="entry name" value="CA_dom"/>
</dbReference>
<comment type="function">
    <text evidence="6">Reversible hydration of carbon dioxide.</text>
</comment>
<comment type="catalytic activity">
    <reaction evidence="6">
        <text>hydrogencarbonate + H(+) = CO2 + H2O</text>
        <dbReference type="Rhea" id="RHEA:10748"/>
        <dbReference type="ChEBI" id="CHEBI:15377"/>
        <dbReference type="ChEBI" id="CHEBI:15378"/>
        <dbReference type="ChEBI" id="CHEBI:16526"/>
        <dbReference type="ChEBI" id="CHEBI:17544"/>
        <dbReference type="EC" id="4.2.1.1"/>
    </reaction>
</comment>
<evidence type="ECO:0000256" key="5">
    <source>
        <dbReference type="ARBA" id="ARBA00023180"/>
    </source>
</evidence>
<dbReference type="PROSITE" id="PS00162">
    <property type="entry name" value="ALPHA_CA_1"/>
    <property type="match status" value="1"/>
</dbReference>
<evidence type="ECO:0000256" key="6">
    <source>
        <dbReference type="RuleBase" id="RU367011"/>
    </source>
</evidence>
<dbReference type="InterPro" id="IPR023561">
    <property type="entry name" value="Carbonic_anhydrase_a-class"/>
</dbReference>
<dbReference type="PANTHER" id="PTHR18952:SF124">
    <property type="entry name" value="CARBONIC ANHYDRASE 7"/>
    <property type="match status" value="1"/>
</dbReference>
<name>A0AAW1IZN9_POPJA</name>
<dbReference type="SUPFAM" id="SSF51069">
    <property type="entry name" value="Carbonic anhydrase"/>
    <property type="match status" value="1"/>
</dbReference>
<feature type="chain" id="PRO_5043094804" description="Carbonic anhydrase" evidence="6">
    <location>
        <begin position="24"/>
        <end position="301"/>
    </location>
</feature>
<feature type="domain" description="Alpha-carbonic anhydrase" evidence="7">
    <location>
        <begin position="24"/>
        <end position="277"/>
    </location>
</feature>
<dbReference type="GO" id="GO:0005737">
    <property type="term" value="C:cytoplasm"/>
    <property type="evidence" value="ECO:0007669"/>
    <property type="project" value="TreeGrafter"/>
</dbReference>
<keyword evidence="5" id="KW-0325">Glycoprotein</keyword>
<reference evidence="8 9" key="1">
    <citation type="journal article" date="2024" name="BMC Genomics">
        <title>De novo assembly and annotation of Popillia japonica's genome with initial clues to its potential as an invasive pest.</title>
        <authorList>
            <person name="Cucini C."/>
            <person name="Boschi S."/>
            <person name="Funari R."/>
            <person name="Cardaioli E."/>
            <person name="Iannotti N."/>
            <person name="Marturano G."/>
            <person name="Paoli F."/>
            <person name="Bruttini M."/>
            <person name="Carapelli A."/>
            <person name="Frati F."/>
            <person name="Nardi F."/>
        </authorList>
    </citation>
    <scope>NUCLEOTIDE SEQUENCE [LARGE SCALE GENOMIC DNA]</scope>
    <source>
        <strain evidence="8">DMR45628</strain>
    </source>
</reference>
<dbReference type="Pfam" id="PF00194">
    <property type="entry name" value="Carb_anhydrase"/>
    <property type="match status" value="1"/>
</dbReference>
<dbReference type="CDD" id="cd00326">
    <property type="entry name" value="alpha_CA"/>
    <property type="match status" value="1"/>
</dbReference>
<dbReference type="Proteomes" id="UP001458880">
    <property type="component" value="Unassembled WGS sequence"/>
</dbReference>
<evidence type="ECO:0000313" key="9">
    <source>
        <dbReference type="Proteomes" id="UP001458880"/>
    </source>
</evidence>
<gene>
    <name evidence="8" type="ORF">QE152_g32472</name>
</gene>
<keyword evidence="6" id="KW-0732">Signal</keyword>
<keyword evidence="6" id="KW-0456">Lyase</keyword>
<comment type="cofactor">
    <cofactor evidence="6">
        <name>Zn(2+)</name>
        <dbReference type="ChEBI" id="CHEBI:29105"/>
    </cofactor>
</comment>
<dbReference type="PANTHER" id="PTHR18952">
    <property type="entry name" value="CARBONIC ANHYDRASE"/>
    <property type="match status" value="1"/>
</dbReference>
<accession>A0AAW1IZN9</accession>
<evidence type="ECO:0000256" key="1">
    <source>
        <dbReference type="ARBA" id="ARBA00010718"/>
    </source>
</evidence>
<dbReference type="AlphaFoldDB" id="A0AAW1IZN9"/>
<evidence type="ECO:0000256" key="3">
    <source>
        <dbReference type="ARBA" id="ARBA00022723"/>
    </source>
</evidence>
<evidence type="ECO:0000259" key="7">
    <source>
        <dbReference type="PROSITE" id="PS51144"/>
    </source>
</evidence>
<dbReference type="EMBL" id="JASPKY010000476">
    <property type="protein sequence ID" value="KAK9695611.1"/>
    <property type="molecule type" value="Genomic_DNA"/>
</dbReference>
<dbReference type="InterPro" id="IPR036398">
    <property type="entry name" value="CA_dom_sf"/>
</dbReference>
<dbReference type="Gene3D" id="3.10.200.10">
    <property type="entry name" value="Alpha carbonic anhydrase"/>
    <property type="match status" value="1"/>
</dbReference>
<dbReference type="GO" id="GO:0008270">
    <property type="term" value="F:zinc ion binding"/>
    <property type="evidence" value="ECO:0007669"/>
    <property type="project" value="UniProtKB-UniRule"/>
</dbReference>
<keyword evidence="9" id="KW-1185">Reference proteome</keyword>
<protein>
    <recommendedName>
        <fullName evidence="2 6">Carbonic anhydrase</fullName>
        <ecNumber evidence="2 6">4.2.1.1</ecNumber>
    </recommendedName>
</protein>
<dbReference type="FunFam" id="3.10.200.10:FF:000003">
    <property type="entry name" value="Carbonic anhydrase 12"/>
    <property type="match status" value="1"/>
</dbReference>
<dbReference type="SMART" id="SM01057">
    <property type="entry name" value="Carb_anhydrase"/>
    <property type="match status" value="1"/>
</dbReference>